<sequence>MLYEMPVLRPLLLITLLGLAACQSPNPYRAESRPLPPAPPGAAQTFDRSAYPAAPRDYSRYLSWQWQQPPAGSGALSGEQLAEVVAGALEQRGLRPAQQSQPADLRVHAALREERRLRQYEEPSYGGYYGNGSWGDGYGGYGRVPVIRTREEVVSVAFIELLDGRSGERVWSGSAEALAGDDNRERLDALRSAVQQALNNYPPR</sequence>
<proteinExistence type="predicted"/>
<name>A0A7X0ESN7_9PSED</name>
<dbReference type="EMBL" id="JACHLL010000004">
    <property type="protein sequence ID" value="MBB6342483.1"/>
    <property type="molecule type" value="Genomic_DNA"/>
</dbReference>
<organism evidence="3 4">
    <name type="scientific">Pseudomonas fluvialis</name>
    <dbReference type="NCBI Taxonomy" id="1793966"/>
    <lineage>
        <taxon>Bacteria</taxon>
        <taxon>Pseudomonadati</taxon>
        <taxon>Pseudomonadota</taxon>
        <taxon>Gammaproteobacteria</taxon>
        <taxon>Pseudomonadales</taxon>
        <taxon>Pseudomonadaceae</taxon>
        <taxon>Pseudomonas</taxon>
    </lineage>
</organism>
<feature type="region of interest" description="Disordered" evidence="1">
    <location>
        <begin position="27"/>
        <end position="47"/>
    </location>
</feature>
<accession>A0A7X0ESN7</accession>
<dbReference type="AlphaFoldDB" id="A0A7X0ESN7"/>
<reference evidence="3 4" key="1">
    <citation type="submission" date="2020-08" db="EMBL/GenBank/DDBJ databases">
        <title>Functional genomics of gut bacteria from endangered species of beetles.</title>
        <authorList>
            <person name="Carlos-Shanley C."/>
        </authorList>
    </citation>
    <scope>NUCLEOTIDE SEQUENCE [LARGE SCALE GENOMIC DNA]</scope>
    <source>
        <strain evidence="3 4">S00202</strain>
    </source>
</reference>
<evidence type="ECO:0000313" key="4">
    <source>
        <dbReference type="Proteomes" id="UP000557193"/>
    </source>
</evidence>
<evidence type="ECO:0000313" key="3">
    <source>
        <dbReference type="EMBL" id="MBB6342483.1"/>
    </source>
</evidence>
<dbReference type="Pfam" id="PF13590">
    <property type="entry name" value="DUF4136"/>
    <property type="match status" value="1"/>
</dbReference>
<dbReference type="InterPro" id="IPR025411">
    <property type="entry name" value="DUF4136"/>
</dbReference>
<dbReference type="Gene3D" id="3.30.160.670">
    <property type="match status" value="1"/>
</dbReference>
<evidence type="ECO:0000256" key="1">
    <source>
        <dbReference type="SAM" id="MobiDB-lite"/>
    </source>
</evidence>
<gene>
    <name evidence="3" type="ORF">HNP49_002665</name>
</gene>
<keyword evidence="4" id="KW-1185">Reference proteome</keyword>
<dbReference type="RefSeq" id="WP_260407170.1">
    <property type="nucleotide sequence ID" value="NZ_JACHLL010000004.1"/>
</dbReference>
<dbReference type="Proteomes" id="UP000557193">
    <property type="component" value="Unassembled WGS sequence"/>
</dbReference>
<protein>
    <recommendedName>
        <fullName evidence="2">DUF4136 domain-containing protein</fullName>
    </recommendedName>
</protein>
<evidence type="ECO:0000259" key="2">
    <source>
        <dbReference type="Pfam" id="PF13590"/>
    </source>
</evidence>
<comment type="caution">
    <text evidence="3">The sequence shown here is derived from an EMBL/GenBank/DDBJ whole genome shotgun (WGS) entry which is preliminary data.</text>
</comment>
<feature type="domain" description="DUF4136" evidence="2">
    <location>
        <begin position="56"/>
        <end position="203"/>
    </location>
</feature>